<dbReference type="Proteomes" id="UP001234811">
    <property type="component" value="Unassembled WGS sequence"/>
</dbReference>
<dbReference type="OrthoDB" id="5297687at2"/>
<dbReference type="EMBL" id="PQGI02000002">
    <property type="protein sequence ID" value="MEX3187826.1"/>
    <property type="molecule type" value="Genomic_DNA"/>
</dbReference>
<reference evidence="3 5" key="3">
    <citation type="submission" date="2024-07" db="EMBL/GenBank/DDBJ databases">
        <title>Making a pathogen? Evaluating the impact of protist predation on the evolution of virulence in Serratia marcescens.</title>
        <authorList>
            <person name="Hopkins H."/>
            <person name="Lopezguerra C."/>
            <person name="Lau M.-J."/>
        </authorList>
    </citation>
    <scope>NUCLEOTIDE SEQUENCE [LARGE SCALE GENOMIC DNA]</scope>
    <source>
        <strain evidence="3 5">KZ19</strain>
    </source>
</reference>
<dbReference type="InterPro" id="IPR036165">
    <property type="entry name" value="YefM-like_sf"/>
</dbReference>
<evidence type="ECO:0000313" key="6">
    <source>
        <dbReference type="Proteomes" id="UP001234811"/>
    </source>
</evidence>
<evidence type="ECO:0000313" key="3">
    <source>
        <dbReference type="EMBL" id="MEX3187826.1"/>
    </source>
</evidence>
<dbReference type="Proteomes" id="UP000237365">
    <property type="component" value="Unassembled WGS sequence"/>
</dbReference>
<sequence>MTVQPILADSAVSISDFKKSPNAALKEAQGQPVAVLTNGKISGYYVSPETWEAIAEYLEDIELAEIVRSRMNGKRIKVNLDDL</sequence>
<dbReference type="SUPFAM" id="SSF143120">
    <property type="entry name" value="YefM-like"/>
    <property type="match status" value="1"/>
</dbReference>
<reference evidence="2 6" key="2">
    <citation type="submission" date="2023-07" db="EMBL/GenBank/DDBJ databases">
        <title>Pathogens genome sequencing project 196.</title>
        <authorList>
            <person name="Cao X."/>
        </authorList>
    </citation>
    <scope>NUCLEOTIDE SEQUENCE [LARGE SCALE GENOMIC DNA]</scope>
    <source>
        <strain evidence="2 6">SM41</strain>
    </source>
</reference>
<dbReference type="RefSeq" id="WP_004928423.1">
    <property type="nucleotide sequence ID" value="NZ_ABEXNO020000014.1"/>
</dbReference>
<dbReference type="EMBL" id="JAVIPQ010000392">
    <property type="protein sequence ID" value="MDQ9558167.1"/>
    <property type="molecule type" value="Genomic_DNA"/>
</dbReference>
<evidence type="ECO:0000313" key="2">
    <source>
        <dbReference type="EMBL" id="MDQ9558167.1"/>
    </source>
</evidence>
<evidence type="ECO:0000313" key="4">
    <source>
        <dbReference type="EMBL" id="POP16749.1"/>
    </source>
</evidence>
<name>A0A0G8BCW3_SERMA</name>
<reference evidence="4" key="1">
    <citation type="submission" date="2018-01" db="EMBL/GenBank/DDBJ databases">
        <title>The opportunistic pathogen Serratia marcescens is an overlooked threat to honeybees.</title>
        <authorList>
            <person name="Raymann K."/>
            <person name="Shaffer Z."/>
            <person name="Coon K."/>
            <person name="Salisbury S."/>
            <person name="Moran N.A."/>
        </authorList>
    </citation>
    <scope>NUCLEOTIDE SEQUENCE [LARGE SCALE GENOMIC DNA]</scope>
    <source>
        <strain evidence="4">KZ19</strain>
    </source>
</reference>
<dbReference type="AlphaFoldDB" id="A0A0G8BCW3"/>
<reference evidence="3 5" key="4">
    <citation type="submission" date="2024-07" db="EMBL/GenBank/DDBJ databases">
        <authorList>
            <person name="Raymann K."/>
        </authorList>
    </citation>
    <scope>NUCLEOTIDE SEQUENCE [LARGE SCALE GENOMIC DNA]</scope>
    <source>
        <strain evidence="3 5">KZ19</strain>
    </source>
</reference>
<organism evidence="2 6">
    <name type="scientific">Serratia marcescens</name>
    <dbReference type="NCBI Taxonomy" id="615"/>
    <lineage>
        <taxon>Bacteria</taxon>
        <taxon>Pseudomonadati</taxon>
        <taxon>Pseudomonadota</taxon>
        <taxon>Gammaproteobacteria</taxon>
        <taxon>Enterobacterales</taxon>
        <taxon>Yersiniaceae</taxon>
        <taxon>Serratia</taxon>
    </lineage>
</organism>
<accession>A0A0G8BCW3</accession>
<comment type="caution">
    <text evidence="2">The sequence shown here is derived from an EMBL/GenBank/DDBJ whole genome shotgun (WGS) entry which is preliminary data.</text>
</comment>
<dbReference type="EMBL" id="PQGI01000009">
    <property type="protein sequence ID" value="POP16749.1"/>
    <property type="molecule type" value="Genomic_DNA"/>
</dbReference>
<comment type="similarity">
    <text evidence="1">Belongs to the phD/YefM antitoxin family.</text>
</comment>
<protein>
    <submittedName>
        <fullName evidence="2">Prevent-host-death protein</fullName>
    </submittedName>
    <submittedName>
        <fullName evidence="3">Type II toxin-antitoxin system Phd/YefM family antitoxin</fullName>
    </submittedName>
</protein>
<gene>
    <name evidence="3" type="ORF">C3R40_014495</name>
    <name evidence="4" type="ORF">C3R40_13530</name>
    <name evidence="2" type="ORF">RF091_21990</name>
</gene>
<evidence type="ECO:0000313" key="5">
    <source>
        <dbReference type="Proteomes" id="UP000237365"/>
    </source>
</evidence>
<evidence type="ECO:0000256" key="1">
    <source>
        <dbReference type="ARBA" id="ARBA00009981"/>
    </source>
</evidence>
<dbReference type="GeneID" id="301145299"/>
<proteinExistence type="inferred from homology"/>